<evidence type="ECO:0000256" key="2">
    <source>
        <dbReference type="ARBA" id="ARBA00023235"/>
    </source>
</evidence>
<dbReference type="InterPro" id="IPR014347">
    <property type="entry name" value="Tautomerase/MIF_sf"/>
</dbReference>
<protein>
    <submittedName>
        <fullName evidence="4">4-oxalocrotonate tautomerase</fullName>
    </submittedName>
</protein>
<dbReference type="SUPFAM" id="SSF55331">
    <property type="entry name" value="Tautomerase/MIF"/>
    <property type="match status" value="1"/>
</dbReference>
<evidence type="ECO:0000256" key="1">
    <source>
        <dbReference type="ARBA" id="ARBA00006723"/>
    </source>
</evidence>
<comment type="similarity">
    <text evidence="1">Belongs to the 4-oxalocrotonate tautomerase family.</text>
</comment>
<dbReference type="Gene3D" id="3.30.429.10">
    <property type="entry name" value="Macrophage Migration Inhibitory Factor"/>
    <property type="match status" value="1"/>
</dbReference>
<keyword evidence="2" id="KW-0413">Isomerase</keyword>
<sequence length="68" mass="7292">MPMIRVEMYKGRTPEQKRALAKELTEAFVRAGGSTPESVQIVFTDVDQGDWANGGVLASDRAAAPAKA</sequence>
<dbReference type="PANTHER" id="PTHR35530:SF1">
    <property type="entry name" value="2-HYDROXYMUCONATE TAUTOMERASE"/>
    <property type="match status" value="1"/>
</dbReference>
<proteinExistence type="inferred from homology"/>
<dbReference type="PANTHER" id="PTHR35530">
    <property type="entry name" value="TAUTOMERASE-RELATED"/>
    <property type="match status" value="1"/>
</dbReference>
<dbReference type="InterPro" id="IPR004370">
    <property type="entry name" value="4-OT-like_dom"/>
</dbReference>
<name>A0A348W7I3_9RHOB</name>
<evidence type="ECO:0000259" key="3">
    <source>
        <dbReference type="Pfam" id="PF01361"/>
    </source>
</evidence>
<evidence type="ECO:0000313" key="4">
    <source>
        <dbReference type="EMBL" id="HAR50495.1"/>
    </source>
</evidence>
<accession>A0A348W7I3</accession>
<feature type="domain" description="4-oxalocrotonate tautomerase-like" evidence="3">
    <location>
        <begin position="2"/>
        <end position="60"/>
    </location>
</feature>
<dbReference type="EMBL" id="DMVW01000018">
    <property type="protein sequence ID" value="HAR50495.1"/>
    <property type="molecule type" value="Genomic_DNA"/>
</dbReference>
<dbReference type="Pfam" id="PF01361">
    <property type="entry name" value="Tautomerase"/>
    <property type="match status" value="1"/>
</dbReference>
<dbReference type="AlphaFoldDB" id="A0A348W7I3"/>
<reference evidence="4 5" key="1">
    <citation type="journal article" date="2018" name="Nat. Biotechnol.">
        <title>A standardized bacterial taxonomy based on genome phylogeny substantially revises the tree of life.</title>
        <authorList>
            <person name="Parks D.H."/>
            <person name="Chuvochina M."/>
            <person name="Waite D.W."/>
            <person name="Rinke C."/>
            <person name="Skarshewski A."/>
            <person name="Chaumeil P.A."/>
            <person name="Hugenholtz P."/>
        </authorList>
    </citation>
    <scope>NUCLEOTIDE SEQUENCE [LARGE SCALE GENOMIC DNA]</scope>
    <source>
        <strain evidence="4">UBA9169</strain>
    </source>
</reference>
<evidence type="ECO:0000313" key="5">
    <source>
        <dbReference type="Proteomes" id="UP000264719"/>
    </source>
</evidence>
<dbReference type="RefSeq" id="WP_336096896.1">
    <property type="nucleotide sequence ID" value="NZ_CAXAXR010000001.1"/>
</dbReference>
<dbReference type="GO" id="GO:0016853">
    <property type="term" value="F:isomerase activity"/>
    <property type="evidence" value="ECO:0007669"/>
    <property type="project" value="UniProtKB-KW"/>
</dbReference>
<organism evidence="4 5">
    <name type="scientific">Roseovarius nubinhibens</name>
    <dbReference type="NCBI Taxonomy" id="314263"/>
    <lineage>
        <taxon>Bacteria</taxon>
        <taxon>Pseudomonadati</taxon>
        <taxon>Pseudomonadota</taxon>
        <taxon>Alphaproteobacteria</taxon>
        <taxon>Rhodobacterales</taxon>
        <taxon>Roseobacteraceae</taxon>
        <taxon>Roseovarius</taxon>
    </lineage>
</organism>
<gene>
    <name evidence="4" type="ORF">DCS45_01295</name>
</gene>
<comment type="caution">
    <text evidence="4">The sequence shown here is derived from an EMBL/GenBank/DDBJ whole genome shotgun (WGS) entry which is preliminary data.</text>
</comment>
<dbReference type="Proteomes" id="UP000264719">
    <property type="component" value="Unassembled WGS sequence"/>
</dbReference>